<organism evidence="1">
    <name type="scientific">marine sediment metagenome</name>
    <dbReference type="NCBI Taxonomy" id="412755"/>
    <lineage>
        <taxon>unclassified sequences</taxon>
        <taxon>metagenomes</taxon>
        <taxon>ecological metagenomes</taxon>
    </lineage>
</organism>
<evidence type="ECO:0000313" key="1">
    <source>
        <dbReference type="EMBL" id="KKK82600.1"/>
    </source>
</evidence>
<sequence length="248" mass="27078">MVQEKMSMDRPTGGDTPLRRFRGILDSLKLDQRTSNDGRRYAVAIFNFKDLEVLESTEPFPFPIAIIGISYKPPKQSRGGTKWDALAGSLRKLMPQGPDPDLLVGKMQEWAQVEHSLRGALTDEEGHPIMDGSTPPKQLWGDVPTLCWTIASVEGLGSVQEADEDFNAYLVTLADGKTEPQFYEVALTDSKVTARSNIVEAITSRKLLDTLKEMGLLTRDAEGILHKVTGDTPVAEAPAGEGQAEAPA</sequence>
<protein>
    <submittedName>
        <fullName evidence="1">Uncharacterized protein</fullName>
    </submittedName>
</protein>
<reference evidence="1" key="1">
    <citation type="journal article" date="2015" name="Nature">
        <title>Complex archaea that bridge the gap between prokaryotes and eukaryotes.</title>
        <authorList>
            <person name="Spang A."/>
            <person name="Saw J.H."/>
            <person name="Jorgensen S.L."/>
            <person name="Zaremba-Niedzwiedzka K."/>
            <person name="Martijn J."/>
            <person name="Lind A.E."/>
            <person name="van Eijk R."/>
            <person name="Schleper C."/>
            <person name="Guy L."/>
            <person name="Ettema T.J."/>
        </authorList>
    </citation>
    <scope>NUCLEOTIDE SEQUENCE</scope>
</reference>
<name>A0A0F8Z9E2_9ZZZZ</name>
<accession>A0A0F8Z9E2</accession>
<proteinExistence type="predicted"/>
<gene>
    <name evidence="1" type="ORF">LCGC14_2801770</name>
</gene>
<dbReference type="AlphaFoldDB" id="A0A0F8Z9E2"/>
<dbReference type="EMBL" id="LAZR01052596">
    <property type="protein sequence ID" value="KKK82600.1"/>
    <property type="molecule type" value="Genomic_DNA"/>
</dbReference>
<comment type="caution">
    <text evidence="1">The sequence shown here is derived from an EMBL/GenBank/DDBJ whole genome shotgun (WGS) entry which is preliminary data.</text>
</comment>